<dbReference type="InterPro" id="IPR011701">
    <property type="entry name" value="MFS"/>
</dbReference>
<feature type="transmembrane region" description="Helical" evidence="8">
    <location>
        <begin position="101"/>
        <end position="122"/>
    </location>
</feature>
<reference evidence="10" key="1">
    <citation type="journal article" date="2014" name="Int. J. Syst. Evol. Microbiol.">
        <title>Complete genome sequence of Corynebacterium casei LMG S-19264T (=DSM 44701T), isolated from a smear-ripened cheese.</title>
        <authorList>
            <consortium name="US DOE Joint Genome Institute (JGI-PGF)"/>
            <person name="Walter F."/>
            <person name="Albersmeier A."/>
            <person name="Kalinowski J."/>
            <person name="Ruckert C."/>
        </authorList>
    </citation>
    <scope>NUCLEOTIDE SEQUENCE</scope>
    <source>
        <strain evidence="10">CGMCC 1.15758</strain>
    </source>
</reference>
<dbReference type="GO" id="GO:0015293">
    <property type="term" value="F:symporter activity"/>
    <property type="evidence" value="ECO:0007669"/>
    <property type="project" value="UniProtKB-KW"/>
</dbReference>
<dbReference type="OrthoDB" id="3690818at2"/>
<feature type="transmembrane region" description="Helical" evidence="8">
    <location>
        <begin position="45"/>
        <end position="70"/>
    </location>
</feature>
<feature type="domain" description="Major facilitator superfamily (MFS) profile" evidence="9">
    <location>
        <begin position="7"/>
        <end position="409"/>
    </location>
</feature>
<feature type="transmembrane region" description="Helical" evidence="8">
    <location>
        <begin position="297"/>
        <end position="316"/>
    </location>
</feature>
<evidence type="ECO:0000313" key="10">
    <source>
        <dbReference type="EMBL" id="GGG06257.1"/>
    </source>
</evidence>
<feature type="transmembrane region" description="Helical" evidence="8">
    <location>
        <begin position="385"/>
        <end position="405"/>
    </location>
</feature>
<keyword evidence="2" id="KW-0813">Transport</keyword>
<accession>A0A8J3E9V0</accession>
<evidence type="ECO:0000256" key="6">
    <source>
        <dbReference type="ARBA" id="ARBA00022989"/>
    </source>
</evidence>
<evidence type="ECO:0000256" key="8">
    <source>
        <dbReference type="SAM" id="Phobius"/>
    </source>
</evidence>
<feature type="transmembrane region" description="Helical" evidence="8">
    <location>
        <begin position="322"/>
        <end position="344"/>
    </location>
</feature>
<name>A0A8J3E9V0_9GAMM</name>
<dbReference type="Gene3D" id="1.20.1250.20">
    <property type="entry name" value="MFS general substrate transporter like domains"/>
    <property type="match status" value="1"/>
</dbReference>
<feature type="transmembrane region" description="Helical" evidence="8">
    <location>
        <begin position="77"/>
        <end position="95"/>
    </location>
</feature>
<dbReference type="GO" id="GO:0005886">
    <property type="term" value="C:plasma membrane"/>
    <property type="evidence" value="ECO:0007669"/>
    <property type="project" value="UniProtKB-SubCell"/>
</dbReference>
<dbReference type="Pfam" id="PF07690">
    <property type="entry name" value="MFS_1"/>
    <property type="match status" value="1"/>
</dbReference>
<dbReference type="PANTHER" id="PTHR43528">
    <property type="entry name" value="ALPHA-KETOGLUTARATE PERMEASE"/>
    <property type="match status" value="1"/>
</dbReference>
<evidence type="ECO:0000256" key="7">
    <source>
        <dbReference type="ARBA" id="ARBA00023136"/>
    </source>
</evidence>
<feature type="transmembrane region" description="Helical" evidence="8">
    <location>
        <begin position="12"/>
        <end position="33"/>
    </location>
</feature>
<evidence type="ECO:0000256" key="5">
    <source>
        <dbReference type="ARBA" id="ARBA00022847"/>
    </source>
</evidence>
<comment type="subcellular location">
    <subcellularLocation>
        <location evidence="1">Cell membrane</location>
        <topology evidence="1">Multi-pass membrane protein</topology>
    </subcellularLocation>
</comment>
<comment type="caution">
    <text evidence="10">The sequence shown here is derived from an EMBL/GenBank/DDBJ whole genome shotgun (WGS) entry which is preliminary data.</text>
</comment>
<dbReference type="SUPFAM" id="SSF103473">
    <property type="entry name" value="MFS general substrate transporter"/>
    <property type="match status" value="1"/>
</dbReference>
<feature type="transmembrane region" description="Helical" evidence="8">
    <location>
        <begin position="143"/>
        <end position="166"/>
    </location>
</feature>
<reference evidence="10" key="2">
    <citation type="submission" date="2020-09" db="EMBL/GenBank/DDBJ databases">
        <authorList>
            <person name="Sun Q."/>
            <person name="Zhou Y."/>
        </authorList>
    </citation>
    <scope>NUCLEOTIDE SEQUENCE</scope>
    <source>
        <strain evidence="10">CGMCC 1.15758</strain>
    </source>
</reference>
<evidence type="ECO:0000313" key="11">
    <source>
        <dbReference type="Proteomes" id="UP000636949"/>
    </source>
</evidence>
<keyword evidence="3" id="KW-1003">Cell membrane</keyword>
<feature type="transmembrane region" description="Helical" evidence="8">
    <location>
        <begin position="356"/>
        <end position="373"/>
    </location>
</feature>
<sequence length="415" mass="45890">MNNQFKKVMPVLGGNILEAYDFCLYGLLAPVFAKVFFPESFEHSLLATFLIFSMAYIARPFGSVVWGLVADRYGRKCVLLGTISLMAICAVGMAIMPSHSYAGGLICVLVVILRILQGIAFGGEFPTVIVTLYELAPEDKKGFYGSFADGVAIVGYLTGIIILIILKTVLTEPQLHQWGWRLMFGLSVIFIFAVGWIRKSLSETIPIKQRTFSLAEIVRENTQNIGDIGKIFLYMFAPSCLFFNFVFYIHAVIGANNNLSDIQISTIHMLIVILFIALLPTIGFFSDKVNRSKLLKYSYIALIVFAIPLYQSLFSINTMTVITAYIIFAIFTAISVSTFVAVIVRQAPENSRVTSIGIGHSIAVIFGSFAPSINQFLTNFIDTSMAPALYIILCALISVITLVYMKNSQELKHGT</sequence>
<feature type="transmembrane region" description="Helical" evidence="8">
    <location>
        <begin position="265"/>
        <end position="285"/>
    </location>
</feature>
<keyword evidence="5" id="KW-0769">Symport</keyword>
<dbReference type="PROSITE" id="PS50850">
    <property type="entry name" value="MFS"/>
    <property type="match status" value="1"/>
</dbReference>
<dbReference type="PANTHER" id="PTHR43528:SF1">
    <property type="entry name" value="ALPHA-KETOGLUTARATE PERMEASE"/>
    <property type="match status" value="1"/>
</dbReference>
<gene>
    <name evidence="10" type="ORF">GCM10010995_24720</name>
</gene>
<keyword evidence="7 8" id="KW-0472">Membrane</keyword>
<evidence type="ECO:0000256" key="4">
    <source>
        <dbReference type="ARBA" id="ARBA00022692"/>
    </source>
</evidence>
<evidence type="ECO:0000259" key="9">
    <source>
        <dbReference type="PROSITE" id="PS50850"/>
    </source>
</evidence>
<dbReference type="InterPro" id="IPR020846">
    <property type="entry name" value="MFS_dom"/>
</dbReference>
<dbReference type="InterPro" id="IPR036259">
    <property type="entry name" value="MFS_trans_sf"/>
</dbReference>
<dbReference type="RefSeq" id="WP_117003835.1">
    <property type="nucleotide sequence ID" value="NZ_BMJS01000041.1"/>
</dbReference>
<dbReference type="InterPro" id="IPR051084">
    <property type="entry name" value="H+-coupled_symporters"/>
</dbReference>
<dbReference type="AlphaFoldDB" id="A0A8J3E9V0"/>
<keyword evidence="4 8" id="KW-0812">Transmembrane</keyword>
<feature type="transmembrane region" description="Helical" evidence="8">
    <location>
        <begin position="178"/>
        <end position="197"/>
    </location>
</feature>
<dbReference type="EMBL" id="BMJS01000041">
    <property type="protein sequence ID" value="GGG06257.1"/>
    <property type="molecule type" value="Genomic_DNA"/>
</dbReference>
<dbReference type="Proteomes" id="UP000636949">
    <property type="component" value="Unassembled WGS sequence"/>
</dbReference>
<evidence type="ECO:0000256" key="3">
    <source>
        <dbReference type="ARBA" id="ARBA00022475"/>
    </source>
</evidence>
<evidence type="ECO:0000256" key="2">
    <source>
        <dbReference type="ARBA" id="ARBA00022448"/>
    </source>
</evidence>
<proteinExistence type="predicted"/>
<feature type="transmembrane region" description="Helical" evidence="8">
    <location>
        <begin position="231"/>
        <end position="253"/>
    </location>
</feature>
<organism evidence="10 11">
    <name type="scientific">Cysteiniphilum litorale</name>
    <dbReference type="NCBI Taxonomy" id="2056700"/>
    <lineage>
        <taxon>Bacteria</taxon>
        <taxon>Pseudomonadati</taxon>
        <taxon>Pseudomonadota</taxon>
        <taxon>Gammaproteobacteria</taxon>
        <taxon>Thiotrichales</taxon>
        <taxon>Fastidiosibacteraceae</taxon>
        <taxon>Cysteiniphilum</taxon>
    </lineage>
</organism>
<evidence type="ECO:0000256" key="1">
    <source>
        <dbReference type="ARBA" id="ARBA00004651"/>
    </source>
</evidence>
<keyword evidence="6 8" id="KW-1133">Transmembrane helix</keyword>
<protein>
    <submittedName>
        <fullName evidence="10">MFS transporter</fullName>
    </submittedName>
</protein>
<keyword evidence="11" id="KW-1185">Reference proteome</keyword>